<organism evidence="1 2">
    <name type="scientific">BD1-7 clade bacterium</name>
    <dbReference type="NCBI Taxonomy" id="2029982"/>
    <lineage>
        <taxon>Bacteria</taxon>
        <taxon>Pseudomonadati</taxon>
        <taxon>Pseudomonadota</taxon>
        <taxon>Gammaproteobacteria</taxon>
        <taxon>Cellvibrionales</taxon>
        <taxon>Spongiibacteraceae</taxon>
        <taxon>BD1-7 clade</taxon>
    </lineage>
</organism>
<evidence type="ECO:0000313" key="2">
    <source>
        <dbReference type="Proteomes" id="UP000441399"/>
    </source>
</evidence>
<name>A0A5S9Q6T3_9GAMM</name>
<protein>
    <submittedName>
        <fullName evidence="1">Uncharacterized protein</fullName>
    </submittedName>
</protein>
<reference evidence="1 2" key="1">
    <citation type="submission" date="2019-11" db="EMBL/GenBank/DDBJ databases">
        <authorList>
            <person name="Holert J."/>
        </authorList>
    </citation>
    <scope>NUCLEOTIDE SEQUENCE [LARGE SCALE GENOMIC DNA]</scope>
    <source>
        <strain evidence="1">SB11_3</strain>
    </source>
</reference>
<evidence type="ECO:0000313" key="1">
    <source>
        <dbReference type="EMBL" id="CAA0113173.1"/>
    </source>
</evidence>
<dbReference type="EMBL" id="CACSIO010000015">
    <property type="protein sequence ID" value="CAA0113173.1"/>
    <property type="molecule type" value="Genomic_DNA"/>
</dbReference>
<dbReference type="AlphaFoldDB" id="A0A5S9Q6T3"/>
<gene>
    <name evidence="1" type="ORF">OPDIPICF_04697</name>
</gene>
<accession>A0A5S9Q6T3</accession>
<keyword evidence="2" id="KW-1185">Reference proteome</keyword>
<sequence length="119" mass="13034">MVSYIAITAVVFDRHRVCCIGVVDRQATDISKRLRCLNIRCQATVFHIPSTDNTPETRLFICSDRGCVGIHSVGIAHIVAYAGEGINTGCRERIAETNCDVGLIVAVVQRIIGTTYQII</sequence>
<dbReference type="Proteomes" id="UP000441399">
    <property type="component" value="Unassembled WGS sequence"/>
</dbReference>
<proteinExistence type="predicted"/>